<dbReference type="RefSeq" id="XP_001329268.1">
    <property type="nucleotide sequence ID" value="XM_001329233.1"/>
</dbReference>
<accession>A2DRB9</accession>
<dbReference type="VEuPathDB" id="TrichDB:TVAGG3_0512900"/>
<keyword evidence="2" id="KW-1185">Reference proteome</keyword>
<dbReference type="Proteomes" id="UP000001542">
    <property type="component" value="Unassembled WGS sequence"/>
</dbReference>
<name>A2DRB9_TRIV3</name>
<sequence length="79" mass="8939">MAIFNSYINCPQDKLTDSNGNINFDSSNQLVDSVPQYILKVPELSECGKMLIKTLKTDIICQSCLNQFRMIMASVFILM</sequence>
<organism evidence="1 2">
    <name type="scientific">Trichomonas vaginalis (strain ATCC PRA-98 / G3)</name>
    <dbReference type="NCBI Taxonomy" id="412133"/>
    <lineage>
        <taxon>Eukaryota</taxon>
        <taxon>Metamonada</taxon>
        <taxon>Parabasalia</taxon>
        <taxon>Trichomonadida</taxon>
        <taxon>Trichomonadidae</taxon>
        <taxon>Trichomonas</taxon>
    </lineage>
</organism>
<evidence type="ECO:0000313" key="2">
    <source>
        <dbReference type="Proteomes" id="UP000001542"/>
    </source>
</evidence>
<dbReference type="EMBL" id="DS113235">
    <property type="protein sequence ID" value="EAY17045.1"/>
    <property type="molecule type" value="Genomic_DNA"/>
</dbReference>
<protein>
    <submittedName>
        <fullName evidence="1">Uncharacterized protein</fullName>
    </submittedName>
</protein>
<proteinExistence type="predicted"/>
<reference evidence="1" key="1">
    <citation type="submission" date="2006-10" db="EMBL/GenBank/DDBJ databases">
        <authorList>
            <person name="Amadeo P."/>
            <person name="Zhao Q."/>
            <person name="Wortman J."/>
            <person name="Fraser-Liggett C."/>
            <person name="Carlton J."/>
        </authorList>
    </citation>
    <scope>NUCLEOTIDE SEQUENCE</scope>
    <source>
        <strain evidence="1">G3</strain>
    </source>
</reference>
<evidence type="ECO:0000313" key="1">
    <source>
        <dbReference type="EMBL" id="EAY17045.1"/>
    </source>
</evidence>
<reference evidence="1" key="2">
    <citation type="journal article" date="2007" name="Science">
        <title>Draft genome sequence of the sexually transmitted pathogen Trichomonas vaginalis.</title>
        <authorList>
            <person name="Carlton J.M."/>
            <person name="Hirt R.P."/>
            <person name="Silva J.C."/>
            <person name="Delcher A.L."/>
            <person name="Schatz M."/>
            <person name="Zhao Q."/>
            <person name="Wortman J.R."/>
            <person name="Bidwell S.L."/>
            <person name="Alsmark U.C.M."/>
            <person name="Besteiro S."/>
            <person name="Sicheritz-Ponten T."/>
            <person name="Noel C.J."/>
            <person name="Dacks J.B."/>
            <person name="Foster P.G."/>
            <person name="Simillion C."/>
            <person name="Van de Peer Y."/>
            <person name="Miranda-Saavedra D."/>
            <person name="Barton G.J."/>
            <person name="Westrop G.D."/>
            <person name="Mueller S."/>
            <person name="Dessi D."/>
            <person name="Fiori P.L."/>
            <person name="Ren Q."/>
            <person name="Paulsen I."/>
            <person name="Zhang H."/>
            <person name="Bastida-Corcuera F.D."/>
            <person name="Simoes-Barbosa A."/>
            <person name="Brown M.T."/>
            <person name="Hayes R.D."/>
            <person name="Mukherjee M."/>
            <person name="Okumura C.Y."/>
            <person name="Schneider R."/>
            <person name="Smith A.J."/>
            <person name="Vanacova S."/>
            <person name="Villalvazo M."/>
            <person name="Haas B.J."/>
            <person name="Pertea M."/>
            <person name="Feldblyum T.V."/>
            <person name="Utterback T.R."/>
            <person name="Shu C.L."/>
            <person name="Osoegawa K."/>
            <person name="de Jong P.J."/>
            <person name="Hrdy I."/>
            <person name="Horvathova L."/>
            <person name="Zubacova Z."/>
            <person name="Dolezal P."/>
            <person name="Malik S.B."/>
            <person name="Logsdon J.M. Jr."/>
            <person name="Henze K."/>
            <person name="Gupta A."/>
            <person name="Wang C.C."/>
            <person name="Dunne R.L."/>
            <person name="Upcroft J.A."/>
            <person name="Upcroft P."/>
            <person name="White O."/>
            <person name="Salzberg S.L."/>
            <person name="Tang P."/>
            <person name="Chiu C.-H."/>
            <person name="Lee Y.-S."/>
            <person name="Embley T.M."/>
            <person name="Coombs G.H."/>
            <person name="Mottram J.C."/>
            <person name="Tachezy J."/>
            <person name="Fraser-Liggett C.M."/>
            <person name="Johnson P.J."/>
        </authorList>
    </citation>
    <scope>NUCLEOTIDE SEQUENCE [LARGE SCALE GENOMIC DNA]</scope>
    <source>
        <strain evidence="1">G3</strain>
    </source>
</reference>
<dbReference type="InParanoid" id="A2DRB9"/>
<gene>
    <name evidence="1" type="ORF">TVAG_297240</name>
</gene>
<dbReference type="AlphaFoldDB" id="A2DRB9"/>
<dbReference type="KEGG" id="tva:4775059"/>
<dbReference type="VEuPathDB" id="TrichDB:TVAG_297240"/>